<keyword evidence="10" id="KW-0573">Peptidoglycan synthesis</keyword>
<comment type="caution">
    <text evidence="18">The sequence shown here is derived from an EMBL/GenBank/DDBJ whole genome shotgun (WGS) entry which is preliminary data.</text>
</comment>
<dbReference type="InterPro" id="IPR050515">
    <property type="entry name" value="Beta-lactam/transpept"/>
</dbReference>
<reference evidence="18 19" key="1">
    <citation type="submission" date="2019-03" db="EMBL/GenBank/DDBJ databases">
        <title>Genomic Encyclopedia of Type Strains, Phase IV (KMG-IV): sequencing the most valuable type-strain genomes for metagenomic binning, comparative biology and taxonomic classification.</title>
        <authorList>
            <person name="Goeker M."/>
        </authorList>
    </citation>
    <scope>NUCLEOTIDE SEQUENCE [LARGE SCALE GENOMIC DNA]</scope>
    <source>
        <strain evidence="18 19">DSM 46770</strain>
    </source>
</reference>
<dbReference type="NCBIfam" id="TIGR03423">
    <property type="entry name" value="pbp2_mrdA"/>
    <property type="match status" value="1"/>
</dbReference>
<dbReference type="InterPro" id="IPR001460">
    <property type="entry name" value="PCN-bd_Tpept"/>
</dbReference>
<dbReference type="Pfam" id="PF03717">
    <property type="entry name" value="PBP_dimer"/>
    <property type="match status" value="1"/>
</dbReference>
<evidence type="ECO:0000256" key="13">
    <source>
        <dbReference type="ARBA" id="ARBA00023316"/>
    </source>
</evidence>
<keyword evidence="12 15" id="KW-0472">Membrane</keyword>
<keyword evidence="11 15" id="KW-1133">Transmembrane helix</keyword>
<evidence type="ECO:0000256" key="1">
    <source>
        <dbReference type="ARBA" id="ARBA00004167"/>
    </source>
</evidence>
<dbReference type="GO" id="GO:0071555">
    <property type="term" value="P:cell wall organization"/>
    <property type="evidence" value="ECO:0007669"/>
    <property type="project" value="UniProtKB-KW"/>
</dbReference>
<evidence type="ECO:0000256" key="15">
    <source>
        <dbReference type="SAM" id="Phobius"/>
    </source>
</evidence>
<comment type="subcellular location">
    <subcellularLocation>
        <location evidence="2">Cell membrane</location>
    </subcellularLocation>
    <subcellularLocation>
        <location evidence="1">Membrane</location>
        <topology evidence="1">Single-pass membrane protein</topology>
    </subcellularLocation>
</comment>
<dbReference type="SUPFAM" id="SSF56519">
    <property type="entry name" value="Penicillin binding protein dimerisation domain"/>
    <property type="match status" value="1"/>
</dbReference>
<dbReference type="Proteomes" id="UP000295281">
    <property type="component" value="Unassembled WGS sequence"/>
</dbReference>
<evidence type="ECO:0000256" key="8">
    <source>
        <dbReference type="ARBA" id="ARBA00022801"/>
    </source>
</evidence>
<keyword evidence="9" id="KW-0133">Cell shape</keyword>
<dbReference type="GO" id="GO:0008658">
    <property type="term" value="F:penicillin binding"/>
    <property type="evidence" value="ECO:0007669"/>
    <property type="project" value="InterPro"/>
</dbReference>
<evidence type="ECO:0000256" key="3">
    <source>
        <dbReference type="ARBA" id="ARBA00007171"/>
    </source>
</evidence>
<name>A0A4R6UN42_9ACTN</name>
<evidence type="ECO:0000256" key="12">
    <source>
        <dbReference type="ARBA" id="ARBA00023136"/>
    </source>
</evidence>
<evidence type="ECO:0000256" key="10">
    <source>
        <dbReference type="ARBA" id="ARBA00022984"/>
    </source>
</evidence>
<keyword evidence="13" id="KW-0961">Cell wall biogenesis/degradation</keyword>
<evidence type="ECO:0000256" key="11">
    <source>
        <dbReference type="ARBA" id="ARBA00022989"/>
    </source>
</evidence>
<evidence type="ECO:0000256" key="14">
    <source>
        <dbReference type="SAM" id="MobiDB-lite"/>
    </source>
</evidence>
<protein>
    <submittedName>
        <fullName evidence="18">Penicillin-binding protein 2</fullName>
    </submittedName>
</protein>
<feature type="domain" description="Penicillin-binding protein transpeptidase" evidence="16">
    <location>
        <begin position="296"/>
        <end position="668"/>
    </location>
</feature>
<evidence type="ECO:0000313" key="19">
    <source>
        <dbReference type="Proteomes" id="UP000295281"/>
    </source>
</evidence>
<feature type="transmembrane region" description="Helical" evidence="15">
    <location>
        <begin position="21"/>
        <end position="42"/>
    </location>
</feature>
<sequence length="725" mass="77322">MIPPRNIPDAARGPRQGRIGLVVAAQALVLCLLAVLTGRLWYLQVPMAEHYQALAAANRTQNLVIPATRGQILDAAGRPLVHNRTELVVSADFHALAAQPDGGDAVLARLSEVLGVPVERLRQRTRLCGPEVSRPCWPGSPYQPITLAEDVDPRLALQIRERQEDFPGISAQQHAVRDYPQGQSAAQLLGYLQPVTEEELRAREELRAQFSGVDQVGRDGVERTYDAWLRGVAGVRTLAVDNKGNVTGVVSDTPQRPGAHLVTSIDAGVQKIVEKALAGGIERARSAGYPADSAAGVVLDVRTGRVIAMASVPTYDPAVWDGGIDQATYDRLLSEDAGQPLISRALQGQFPPASTFKVSSLAAAVENGSPLDGTYDCPGSINVGDRAFRNYEGGAHGSISLHKAIVVSCNTVFYRFGYEMWLADGGIDPVQHPRDPMVDMARGFGFGRPTGIDLPNESPGRVPDRTWKREYWEATKEDSCRRARTGYPEVAEENPQHADYLKRVATENCTEGYVWRAGDAANFSIGQGDVLVTPLQLANAYAAIANGGTLYEPRVGKALIEADGSGAREIPPVVAGRLPVSDATLEYLRDALEDVPKEGTASGAFNGFPQDEVSIAGKTGTGTVTGKRESGWFASYAPADDPRFAVVVLISQGGTGGTVAAPVVREIYDGIYGFAPQEQEQTGAGPGEEGEQEGPGKREPALPGGEPPSELPTVRPDGTVRAPGK</sequence>
<dbReference type="InterPro" id="IPR012338">
    <property type="entry name" value="Beta-lactam/transpept-like"/>
</dbReference>
<feature type="domain" description="Penicillin-binding protein dimerisation" evidence="17">
    <location>
        <begin position="65"/>
        <end position="249"/>
    </location>
</feature>
<proteinExistence type="inferred from homology"/>
<dbReference type="InterPro" id="IPR036138">
    <property type="entry name" value="PBP_dimer_sf"/>
</dbReference>
<keyword evidence="4" id="KW-1003">Cell membrane</keyword>
<keyword evidence="19" id="KW-1185">Reference proteome</keyword>
<dbReference type="Pfam" id="PF00905">
    <property type="entry name" value="Transpeptidase"/>
    <property type="match status" value="1"/>
</dbReference>
<dbReference type="Gene3D" id="3.90.1310.10">
    <property type="entry name" value="Penicillin-binding protein 2a (Domain 2)"/>
    <property type="match status" value="1"/>
</dbReference>
<dbReference type="GO" id="GO:0008360">
    <property type="term" value="P:regulation of cell shape"/>
    <property type="evidence" value="ECO:0007669"/>
    <property type="project" value="UniProtKB-KW"/>
</dbReference>
<dbReference type="InterPro" id="IPR017790">
    <property type="entry name" value="Penicillin-binding_protein_2"/>
</dbReference>
<evidence type="ECO:0000313" key="18">
    <source>
        <dbReference type="EMBL" id="TDQ46873.1"/>
    </source>
</evidence>
<evidence type="ECO:0000256" key="7">
    <source>
        <dbReference type="ARBA" id="ARBA00022692"/>
    </source>
</evidence>
<evidence type="ECO:0000259" key="17">
    <source>
        <dbReference type="Pfam" id="PF03717"/>
    </source>
</evidence>
<dbReference type="PANTHER" id="PTHR30627">
    <property type="entry name" value="PEPTIDOGLYCAN D,D-TRANSPEPTIDASE"/>
    <property type="match status" value="1"/>
</dbReference>
<dbReference type="EMBL" id="SNYN01000023">
    <property type="protein sequence ID" value="TDQ46873.1"/>
    <property type="molecule type" value="Genomic_DNA"/>
</dbReference>
<dbReference type="GO" id="GO:0009002">
    <property type="term" value="F:serine-type D-Ala-D-Ala carboxypeptidase activity"/>
    <property type="evidence" value="ECO:0007669"/>
    <property type="project" value="InterPro"/>
</dbReference>
<dbReference type="GO" id="GO:0071972">
    <property type="term" value="F:peptidoglycan L,D-transpeptidase activity"/>
    <property type="evidence" value="ECO:0007669"/>
    <property type="project" value="TreeGrafter"/>
</dbReference>
<keyword evidence="5" id="KW-0997">Cell inner membrane</keyword>
<dbReference type="GO" id="GO:0009252">
    <property type="term" value="P:peptidoglycan biosynthetic process"/>
    <property type="evidence" value="ECO:0007669"/>
    <property type="project" value="UniProtKB-KW"/>
</dbReference>
<keyword evidence="7 15" id="KW-0812">Transmembrane</keyword>
<dbReference type="SUPFAM" id="SSF56601">
    <property type="entry name" value="beta-lactamase/transpeptidase-like"/>
    <property type="match status" value="1"/>
</dbReference>
<feature type="region of interest" description="Disordered" evidence="14">
    <location>
        <begin position="677"/>
        <end position="725"/>
    </location>
</feature>
<organism evidence="18 19">
    <name type="scientific">Actinorugispora endophytica</name>
    <dbReference type="NCBI Taxonomy" id="1605990"/>
    <lineage>
        <taxon>Bacteria</taxon>
        <taxon>Bacillati</taxon>
        <taxon>Actinomycetota</taxon>
        <taxon>Actinomycetes</taxon>
        <taxon>Streptosporangiales</taxon>
        <taxon>Nocardiopsidaceae</taxon>
        <taxon>Actinorugispora</taxon>
    </lineage>
</organism>
<gene>
    <name evidence="18" type="ORF">EV190_12327</name>
</gene>
<dbReference type="PANTHER" id="PTHR30627:SF2">
    <property type="entry name" value="PEPTIDOGLYCAN D,D-TRANSPEPTIDASE MRDA"/>
    <property type="match status" value="1"/>
</dbReference>
<evidence type="ECO:0000256" key="6">
    <source>
        <dbReference type="ARBA" id="ARBA00022670"/>
    </source>
</evidence>
<dbReference type="GO" id="GO:0005886">
    <property type="term" value="C:plasma membrane"/>
    <property type="evidence" value="ECO:0007669"/>
    <property type="project" value="UniProtKB-SubCell"/>
</dbReference>
<evidence type="ECO:0000259" key="16">
    <source>
        <dbReference type="Pfam" id="PF00905"/>
    </source>
</evidence>
<evidence type="ECO:0000256" key="9">
    <source>
        <dbReference type="ARBA" id="ARBA00022960"/>
    </source>
</evidence>
<dbReference type="InterPro" id="IPR005311">
    <property type="entry name" value="PBP_dimer"/>
</dbReference>
<comment type="similarity">
    <text evidence="3">Belongs to the transpeptidase family.</text>
</comment>
<accession>A0A4R6UN42</accession>
<evidence type="ECO:0000256" key="5">
    <source>
        <dbReference type="ARBA" id="ARBA00022519"/>
    </source>
</evidence>
<dbReference type="AlphaFoldDB" id="A0A4R6UN42"/>
<keyword evidence="6" id="KW-0645">Protease</keyword>
<dbReference type="Gene3D" id="3.40.710.10">
    <property type="entry name" value="DD-peptidase/beta-lactamase superfamily"/>
    <property type="match status" value="1"/>
</dbReference>
<dbReference type="GO" id="GO:0006508">
    <property type="term" value="P:proteolysis"/>
    <property type="evidence" value="ECO:0007669"/>
    <property type="project" value="UniProtKB-KW"/>
</dbReference>
<evidence type="ECO:0000256" key="2">
    <source>
        <dbReference type="ARBA" id="ARBA00004236"/>
    </source>
</evidence>
<keyword evidence="8" id="KW-0378">Hydrolase</keyword>
<evidence type="ECO:0000256" key="4">
    <source>
        <dbReference type="ARBA" id="ARBA00022475"/>
    </source>
</evidence>